<gene>
    <name evidence="1" type="ORF">FHR84_004192</name>
</gene>
<dbReference type="Proteomes" id="UP000548304">
    <property type="component" value="Unassembled WGS sequence"/>
</dbReference>
<organism evidence="1 2">
    <name type="scientific">Actinopolyspora biskrensis</name>
    <dbReference type="NCBI Taxonomy" id="1470178"/>
    <lineage>
        <taxon>Bacteria</taxon>
        <taxon>Bacillati</taxon>
        <taxon>Actinomycetota</taxon>
        <taxon>Actinomycetes</taxon>
        <taxon>Actinopolysporales</taxon>
        <taxon>Actinopolysporaceae</taxon>
        <taxon>Actinopolyspora</taxon>
    </lineage>
</organism>
<evidence type="ECO:0000313" key="1">
    <source>
        <dbReference type="EMBL" id="NYH80824.1"/>
    </source>
</evidence>
<accession>A0A852Z0N3</accession>
<reference evidence="1 2" key="1">
    <citation type="submission" date="2020-07" db="EMBL/GenBank/DDBJ databases">
        <title>Genomic Encyclopedia of Type Strains, Phase III (KMG-III): the genomes of soil and plant-associated and newly described type strains.</title>
        <authorList>
            <person name="Whitman W."/>
        </authorList>
    </citation>
    <scope>NUCLEOTIDE SEQUENCE [LARGE SCALE GENOMIC DNA]</scope>
    <source>
        <strain evidence="1 2">CECT 8576</strain>
    </source>
</reference>
<dbReference type="EMBL" id="JACBYW010000009">
    <property type="protein sequence ID" value="NYH80824.1"/>
    <property type="molecule type" value="Genomic_DNA"/>
</dbReference>
<evidence type="ECO:0008006" key="3">
    <source>
        <dbReference type="Google" id="ProtNLM"/>
    </source>
</evidence>
<protein>
    <recommendedName>
        <fullName evidence="3">Excreted virulence factor EspC, type VII ESX diderm</fullName>
    </recommendedName>
</protein>
<evidence type="ECO:0000313" key="2">
    <source>
        <dbReference type="Proteomes" id="UP000548304"/>
    </source>
</evidence>
<dbReference type="RefSeq" id="WP_179537130.1">
    <property type="nucleotide sequence ID" value="NZ_JACBYW010000009.1"/>
</dbReference>
<sequence length="110" mass="11921">MTQDGFAVDKEGLSKAIGQLEDTRDKAAKLSREMGNAAPGELTAKDETTGQAREVFEQRINGPEGSLTSAANDIRERLQGKIDSYKAVLGEYDKAEDNADAATRDTERQS</sequence>
<dbReference type="AlphaFoldDB" id="A0A852Z0N3"/>
<keyword evidence="2" id="KW-1185">Reference proteome</keyword>
<proteinExistence type="predicted"/>
<name>A0A852Z0N3_9ACTN</name>
<comment type="caution">
    <text evidence="1">The sequence shown here is derived from an EMBL/GenBank/DDBJ whole genome shotgun (WGS) entry which is preliminary data.</text>
</comment>